<name>A0A929QYS5_9ACTO</name>
<comment type="caution">
    <text evidence="1">The sequence shown here is derived from an EMBL/GenBank/DDBJ whole genome shotgun (WGS) entry which is preliminary data.</text>
</comment>
<protein>
    <recommendedName>
        <fullName evidence="3">RNA polymerase subunit sigma-70</fullName>
    </recommendedName>
</protein>
<evidence type="ECO:0000313" key="1">
    <source>
        <dbReference type="EMBL" id="MBF0940280.1"/>
    </source>
</evidence>
<dbReference type="InterPro" id="IPR032580">
    <property type="entry name" value="SatD"/>
</dbReference>
<accession>A0A929QYS5</accession>
<dbReference type="AlphaFoldDB" id="A0A929QYS5"/>
<gene>
    <name evidence="1" type="ORF">HXK03_05330</name>
</gene>
<dbReference type="EMBL" id="JABZFZ010000257">
    <property type="protein sequence ID" value="MBF0940280.1"/>
    <property type="molecule type" value="Genomic_DNA"/>
</dbReference>
<evidence type="ECO:0008006" key="3">
    <source>
        <dbReference type="Google" id="ProtNLM"/>
    </source>
</evidence>
<dbReference type="Proteomes" id="UP000718630">
    <property type="component" value="Unassembled WGS sequence"/>
</dbReference>
<dbReference type="Pfam" id="PF16264">
    <property type="entry name" value="SatD"/>
    <property type="match status" value="1"/>
</dbReference>
<sequence length="216" mass="22833">MTPQCALIADIVGSRALSDRPSAQRALEATLARAAQGLDLLQEPGATIGDEFQLATRTLADALVYTARVLLLVPDGLSLRFGIGEGQILVLDALGADEHGHYLQDGSAWWAARAAIDRAHAHQDGASPFQRTWYASDPEGAPADAVVNALLTLRDHAVWRLSARQRRIAGALAMGESQVAIARAEKISQQAVSDFARGAGAGVLQSTALIQEANHV</sequence>
<proteinExistence type="predicted"/>
<evidence type="ECO:0000313" key="2">
    <source>
        <dbReference type="Proteomes" id="UP000718630"/>
    </source>
</evidence>
<reference evidence="1" key="1">
    <citation type="submission" date="2020-04" db="EMBL/GenBank/DDBJ databases">
        <title>Deep metagenomics examines the oral microbiome during advanced dental caries in children, revealing novel taxa and co-occurrences with host molecules.</title>
        <authorList>
            <person name="Baker J.L."/>
            <person name="Morton J.T."/>
            <person name="Dinis M."/>
            <person name="Alvarez R."/>
            <person name="Tran N.C."/>
            <person name="Knight R."/>
            <person name="Edlund A."/>
        </authorList>
    </citation>
    <scope>NUCLEOTIDE SEQUENCE</scope>
    <source>
        <strain evidence="1">JCVI_32_bin.64</strain>
    </source>
</reference>
<organism evidence="1 2">
    <name type="scientific">Schaalia georgiae</name>
    <dbReference type="NCBI Taxonomy" id="52768"/>
    <lineage>
        <taxon>Bacteria</taxon>
        <taxon>Bacillati</taxon>
        <taxon>Actinomycetota</taxon>
        <taxon>Actinomycetes</taxon>
        <taxon>Actinomycetales</taxon>
        <taxon>Actinomycetaceae</taxon>
        <taxon>Schaalia</taxon>
    </lineage>
</organism>